<organism evidence="2">
    <name type="scientific">viral metagenome</name>
    <dbReference type="NCBI Taxonomy" id="1070528"/>
    <lineage>
        <taxon>unclassified sequences</taxon>
        <taxon>metagenomes</taxon>
        <taxon>organismal metagenomes</taxon>
    </lineage>
</organism>
<protein>
    <submittedName>
        <fullName evidence="2">Putative P22-like portal protein</fullName>
    </submittedName>
</protein>
<dbReference type="InterPro" id="IPR032427">
    <property type="entry name" value="P22_portal"/>
</dbReference>
<dbReference type="EMBL" id="MT141305">
    <property type="protein sequence ID" value="QJA58044.1"/>
    <property type="molecule type" value="Genomic_DNA"/>
</dbReference>
<proteinExistence type="predicted"/>
<dbReference type="AlphaFoldDB" id="A0A6M3IKW1"/>
<accession>A0A6M3IKW1</accession>
<reference evidence="2" key="1">
    <citation type="submission" date="2020-03" db="EMBL/GenBank/DDBJ databases">
        <title>The deep terrestrial virosphere.</title>
        <authorList>
            <person name="Holmfeldt K."/>
            <person name="Nilsson E."/>
            <person name="Simone D."/>
            <person name="Lopez-Fernandez M."/>
            <person name="Wu X."/>
            <person name="de Brujin I."/>
            <person name="Lundin D."/>
            <person name="Andersson A."/>
            <person name="Bertilsson S."/>
            <person name="Dopson M."/>
        </authorList>
    </citation>
    <scope>NUCLEOTIDE SEQUENCE</scope>
    <source>
        <strain evidence="2">MM415B01508</strain>
    </source>
</reference>
<evidence type="ECO:0000256" key="1">
    <source>
        <dbReference type="SAM" id="MobiDB-lite"/>
    </source>
</evidence>
<feature type="region of interest" description="Disordered" evidence="1">
    <location>
        <begin position="565"/>
        <end position="593"/>
    </location>
</feature>
<name>A0A6M3IKW1_9ZZZZ</name>
<feature type="compositionally biased region" description="Low complexity" evidence="1">
    <location>
        <begin position="572"/>
        <end position="592"/>
    </location>
</feature>
<dbReference type="Pfam" id="PF16510">
    <property type="entry name" value="P22_portal"/>
    <property type="match status" value="1"/>
</dbReference>
<gene>
    <name evidence="2" type="ORF">MM415B01508_0013</name>
</gene>
<sequence>MATETVNDKERRILKEAQDRLKLAIDDDSENRKLAFEDLDFIDGNQWPADLKARRATRPCLVLNKMPIFIDQVIGDQRMNRPSIKVIPVDSVSDPAVAKLLGGWIKHVQQISKSDIAVDHSFEHAVACGYGAMRVVTRYSSDSAFEQEAYVEKINNALAVYWGPHAEYDCSDAMYCFVISDMDREEFKTKYKEEPAPFNTGDSQFIEGWATKSTVRVCEYFVKEPVTKTIHRLADGRVVETLGVGDISTKTRKVQSYNIIWYLLSANKIHETRQWVGKKYIPIIPVWGKELVVGGKRKVRGLIRHAKDAQRMYNFWSSADTEVVALQPKIPYILTPKQIDGHEAQWNNMQNENYPYLLVNFDERAPGWPHREAPPQASSAMVERIQSTDQEMRDLVGLQKASLGMQSNERSGAAIRERKKEGDIGTFSFIDNLSRSIEHLGRILIDIAPGLLDTERIVRLGLENGEFDFDAVNVSIRDEMTGEYKVLNDLSVGTYDIVVTVGPSFDTQRTEARTAMTEFIQFYPNAAPLIGDLYAKAMDWPGAEDFAERLVYLLPPEIRAKMAAEKARKAGEAPPVAQEAQQSPEQQAAAQEADLKLQEAQVGLQEAQVKLEQERVKLEQMKQETELLAAQSKENIKKLVDEIVVEALKPTTSPPVTGV</sequence>
<evidence type="ECO:0000313" key="2">
    <source>
        <dbReference type="EMBL" id="QJA58044.1"/>
    </source>
</evidence>